<dbReference type="InterPro" id="IPR001110">
    <property type="entry name" value="UPF0012_CS"/>
</dbReference>
<evidence type="ECO:0000256" key="1">
    <source>
        <dbReference type="ARBA" id="ARBA00010613"/>
    </source>
</evidence>
<comment type="similarity">
    <text evidence="1">Belongs to the carbon-nitrogen hydrolase superfamily. NIT1/NIT2 family.</text>
</comment>
<organism evidence="4 5">
    <name type="scientific">Devosia sediminis</name>
    <dbReference type="NCBI Taxonomy" id="2798801"/>
    <lineage>
        <taxon>Bacteria</taxon>
        <taxon>Pseudomonadati</taxon>
        <taxon>Pseudomonadota</taxon>
        <taxon>Alphaproteobacteria</taxon>
        <taxon>Hyphomicrobiales</taxon>
        <taxon>Devosiaceae</taxon>
        <taxon>Devosia</taxon>
    </lineage>
</organism>
<dbReference type="Proteomes" id="UP000602124">
    <property type="component" value="Unassembled WGS sequence"/>
</dbReference>
<dbReference type="PROSITE" id="PS01227">
    <property type="entry name" value="UPF0012"/>
    <property type="match status" value="1"/>
</dbReference>
<reference evidence="4" key="1">
    <citation type="submission" date="2020-12" db="EMBL/GenBank/DDBJ databases">
        <title>Devosia sp. MSA67 isolated from Mo River.</title>
        <authorList>
            <person name="Ma F."/>
            <person name="Zi Z."/>
        </authorList>
    </citation>
    <scope>NUCLEOTIDE SEQUENCE</scope>
    <source>
        <strain evidence="4">MSA67</strain>
    </source>
</reference>
<comment type="caution">
    <text evidence="4">The sequence shown here is derived from an EMBL/GenBank/DDBJ whole genome shotgun (WGS) entry which is preliminary data.</text>
</comment>
<evidence type="ECO:0000313" key="4">
    <source>
        <dbReference type="EMBL" id="MBJ3786194.1"/>
    </source>
</evidence>
<protein>
    <submittedName>
        <fullName evidence="4">Carbon-nitrogen hydrolase family protein</fullName>
    </submittedName>
</protein>
<dbReference type="AlphaFoldDB" id="A0A934J209"/>
<dbReference type="CDD" id="cd07572">
    <property type="entry name" value="nit"/>
    <property type="match status" value="1"/>
</dbReference>
<dbReference type="Gene3D" id="3.60.110.10">
    <property type="entry name" value="Carbon-nitrogen hydrolase"/>
    <property type="match status" value="1"/>
</dbReference>
<dbReference type="Pfam" id="PF00795">
    <property type="entry name" value="CN_hydrolase"/>
    <property type="match status" value="1"/>
</dbReference>
<dbReference type="InterPro" id="IPR045254">
    <property type="entry name" value="Nit1/2_C-N_Hydrolase"/>
</dbReference>
<dbReference type="SUPFAM" id="SSF56317">
    <property type="entry name" value="Carbon-nitrogen hydrolase"/>
    <property type="match status" value="1"/>
</dbReference>
<keyword evidence="2 4" id="KW-0378">Hydrolase</keyword>
<dbReference type="GO" id="GO:0016811">
    <property type="term" value="F:hydrolase activity, acting on carbon-nitrogen (but not peptide) bonds, in linear amides"/>
    <property type="evidence" value="ECO:0007669"/>
    <property type="project" value="InterPro"/>
</dbReference>
<feature type="domain" description="CN hydrolase" evidence="3">
    <location>
        <begin position="22"/>
        <end position="270"/>
    </location>
</feature>
<dbReference type="EMBL" id="JAEKMH010000004">
    <property type="protein sequence ID" value="MBJ3786194.1"/>
    <property type="molecule type" value="Genomic_DNA"/>
</dbReference>
<accession>A0A934J209</accession>
<gene>
    <name evidence="4" type="ORF">JEQ47_15830</name>
</gene>
<evidence type="ECO:0000256" key="2">
    <source>
        <dbReference type="ARBA" id="ARBA00022801"/>
    </source>
</evidence>
<dbReference type="PROSITE" id="PS50263">
    <property type="entry name" value="CN_HYDROLASE"/>
    <property type="match status" value="1"/>
</dbReference>
<evidence type="ECO:0000313" key="5">
    <source>
        <dbReference type="Proteomes" id="UP000602124"/>
    </source>
</evidence>
<sequence length="296" mass="31245">MTTWPRSIARAASIPCWPGNALKIAAIQMRSGLDPDANLAALEPLLAEAAAQGARYALTPEVTLIFPENRDQLRSVAAPFEGHPQLAVVGALAKQHGIFVHIGSLPIPLDDGRFANRSVLFGSDGAQVTTYDKIHLFDADIAGLNAYRESATYKGGERAVTAPVGDFTLGFSICYDMRFPRLYNALANAGANLIAVPAAFTVPTGQAHWHVLLRARAIETGSYVIAAAQGGTHANGRATYGHSLVVDPWGKVIAELDHDEPGVLVAEIDPAAVTEARGRVPALANARDFALPGAQA</sequence>
<proteinExistence type="inferred from homology"/>
<evidence type="ECO:0000259" key="3">
    <source>
        <dbReference type="PROSITE" id="PS50263"/>
    </source>
</evidence>
<name>A0A934J209_9HYPH</name>
<keyword evidence="5" id="KW-1185">Reference proteome</keyword>
<dbReference type="PANTHER" id="PTHR23088:SF27">
    <property type="entry name" value="DEAMINATED GLUTATHIONE AMIDASE"/>
    <property type="match status" value="1"/>
</dbReference>
<dbReference type="InterPro" id="IPR036526">
    <property type="entry name" value="C-N_Hydrolase_sf"/>
</dbReference>
<dbReference type="PANTHER" id="PTHR23088">
    <property type="entry name" value="NITRILASE-RELATED"/>
    <property type="match status" value="1"/>
</dbReference>
<dbReference type="InterPro" id="IPR003010">
    <property type="entry name" value="C-N_Hydrolase"/>
</dbReference>